<reference evidence="2" key="1">
    <citation type="journal article" date="2008" name="Nat. Genet.">
        <title>The Pristionchus pacificus genome provides a unique perspective on nematode lifestyle and parasitism.</title>
        <authorList>
            <person name="Dieterich C."/>
            <person name="Clifton S.W."/>
            <person name="Schuster L.N."/>
            <person name="Chinwalla A."/>
            <person name="Delehaunty K."/>
            <person name="Dinkelacker I."/>
            <person name="Fulton L."/>
            <person name="Fulton R."/>
            <person name="Godfrey J."/>
            <person name="Minx P."/>
            <person name="Mitreva M."/>
            <person name="Roeseler W."/>
            <person name="Tian H."/>
            <person name="Witte H."/>
            <person name="Yang S.P."/>
            <person name="Wilson R.K."/>
            <person name="Sommer R.J."/>
        </authorList>
    </citation>
    <scope>NUCLEOTIDE SEQUENCE [LARGE SCALE GENOMIC DNA]</scope>
    <source>
        <strain evidence="2">PS312</strain>
    </source>
</reference>
<evidence type="ECO:0000313" key="1">
    <source>
        <dbReference type="EnsemblMetazoa" id="PPA43206.1"/>
    </source>
</evidence>
<name>A0A8R1Z486_PRIPA</name>
<organism evidence="1 2">
    <name type="scientific">Pristionchus pacificus</name>
    <name type="common">Parasitic nematode worm</name>
    <dbReference type="NCBI Taxonomy" id="54126"/>
    <lineage>
        <taxon>Eukaryota</taxon>
        <taxon>Metazoa</taxon>
        <taxon>Ecdysozoa</taxon>
        <taxon>Nematoda</taxon>
        <taxon>Chromadorea</taxon>
        <taxon>Rhabditida</taxon>
        <taxon>Rhabditina</taxon>
        <taxon>Diplogasteromorpha</taxon>
        <taxon>Diplogasteroidea</taxon>
        <taxon>Neodiplogasteridae</taxon>
        <taxon>Pristionchus</taxon>
    </lineage>
</organism>
<accession>A0A8R1Z486</accession>
<keyword evidence="2" id="KW-1185">Reference proteome</keyword>
<dbReference type="AlphaFoldDB" id="A0A8R1Z486"/>
<protein>
    <submittedName>
        <fullName evidence="1">Uncharacterized protein</fullName>
    </submittedName>
</protein>
<proteinExistence type="predicted"/>
<dbReference type="Proteomes" id="UP000005239">
    <property type="component" value="Unassembled WGS sequence"/>
</dbReference>
<sequence length="191" mass="21442">MRIFSGPVGNQQNKKVCKEHTVVETSLNGNEKTEEMSVLASPLRSCSSRSYSWACVSATSQSTSFWAHRLTPITFVHANTTCEGYGLVLDWAKDGKGTEDTVIMDKNGLAVRLVKSKKELSEERNDRVEIIFAQYQMLSWSNLVSQFLFPTVIAFTYTSYLMMKQTPESVRCTGKNSMEAMDSRAKEGILQ</sequence>
<evidence type="ECO:0000313" key="2">
    <source>
        <dbReference type="Proteomes" id="UP000005239"/>
    </source>
</evidence>
<gene>
    <name evidence="1" type="primary">WBGene00281575</name>
</gene>
<reference evidence="1" key="2">
    <citation type="submission" date="2022-06" db="UniProtKB">
        <authorList>
            <consortium name="EnsemblMetazoa"/>
        </authorList>
    </citation>
    <scope>IDENTIFICATION</scope>
    <source>
        <strain evidence="1">PS312</strain>
    </source>
</reference>
<dbReference type="EnsemblMetazoa" id="PPA43206.1">
    <property type="protein sequence ID" value="PPA43206.1"/>
    <property type="gene ID" value="WBGene00281575"/>
</dbReference>